<dbReference type="InterPro" id="IPR020904">
    <property type="entry name" value="Sc_DH/Rdtase_CS"/>
</dbReference>
<dbReference type="PROSITE" id="PS00061">
    <property type="entry name" value="ADH_SHORT"/>
    <property type="match status" value="1"/>
</dbReference>
<dbReference type="InterPro" id="IPR002347">
    <property type="entry name" value="SDR_fam"/>
</dbReference>
<dbReference type="PANTHER" id="PTHR43975:SF2">
    <property type="entry name" value="EG:BACR7A4.14 PROTEIN-RELATED"/>
    <property type="match status" value="1"/>
</dbReference>
<dbReference type="PRINTS" id="PR00080">
    <property type="entry name" value="SDRFAMILY"/>
</dbReference>
<dbReference type="RefSeq" id="WP_025698534.1">
    <property type="nucleotide sequence ID" value="NZ_ASQQ01000606.1"/>
</dbReference>
<dbReference type="NCBIfam" id="NF005559">
    <property type="entry name" value="PRK07231.1"/>
    <property type="match status" value="1"/>
</dbReference>
<dbReference type="Gene3D" id="3.40.50.720">
    <property type="entry name" value="NAD(P)-binding Rossmann-like Domain"/>
    <property type="match status" value="1"/>
</dbReference>
<dbReference type="OrthoDB" id="112317at2"/>
<name>A0A0F7FAZ6_PAEDU</name>
<reference evidence="4 5" key="2">
    <citation type="journal article" date="2016" name="Genome Announc.">
        <title>Genome Sequence of a Gram-Positive Diazotroph, Paenibacillus durus Type Strain ATCC 35681.</title>
        <authorList>
            <person name="Halim M.A."/>
            <person name="Rahman A.Y."/>
            <person name="Sim K.S."/>
            <person name="Yam H.C."/>
            <person name="Rahim A.A."/>
            <person name="Ghazali A.H."/>
            <person name="Najimudin N."/>
        </authorList>
    </citation>
    <scope>NUCLEOTIDE SEQUENCE [LARGE SCALE GENOMIC DNA]</scope>
    <source>
        <strain evidence="4 5">ATCC 35681</strain>
    </source>
</reference>
<protein>
    <submittedName>
        <fullName evidence="4">Ketoreductase</fullName>
    </submittedName>
</protein>
<evidence type="ECO:0000256" key="1">
    <source>
        <dbReference type="ARBA" id="ARBA00006484"/>
    </source>
</evidence>
<dbReference type="AlphaFoldDB" id="A0A0F7FAZ6"/>
<dbReference type="GO" id="GO:0008206">
    <property type="term" value="P:bile acid metabolic process"/>
    <property type="evidence" value="ECO:0007669"/>
    <property type="project" value="UniProtKB-ARBA"/>
</dbReference>
<evidence type="ECO:0000313" key="5">
    <source>
        <dbReference type="Proteomes" id="UP000034189"/>
    </source>
</evidence>
<keyword evidence="2" id="KW-0560">Oxidoreductase</keyword>
<accession>A0A0F7FAZ6</accession>
<dbReference type="PRINTS" id="PR00081">
    <property type="entry name" value="GDHRDH"/>
</dbReference>
<organism evidence="4 5">
    <name type="scientific">Paenibacillus durus ATCC 35681</name>
    <dbReference type="NCBI Taxonomy" id="1333534"/>
    <lineage>
        <taxon>Bacteria</taxon>
        <taxon>Bacillati</taxon>
        <taxon>Bacillota</taxon>
        <taxon>Bacilli</taxon>
        <taxon>Bacillales</taxon>
        <taxon>Paenibacillaceae</taxon>
        <taxon>Paenibacillus</taxon>
    </lineage>
</organism>
<gene>
    <name evidence="4" type="ORF">VK70_15590</name>
</gene>
<evidence type="ECO:0000256" key="2">
    <source>
        <dbReference type="ARBA" id="ARBA00023002"/>
    </source>
</evidence>
<dbReference type="PANTHER" id="PTHR43975">
    <property type="entry name" value="ZGC:101858"/>
    <property type="match status" value="1"/>
</dbReference>
<proteinExistence type="inferred from homology"/>
<dbReference type="FunFam" id="3.40.50.720:FF:000084">
    <property type="entry name" value="Short-chain dehydrogenase reductase"/>
    <property type="match status" value="1"/>
</dbReference>
<dbReference type="PATRIC" id="fig|1333534.5.peg.3441"/>
<dbReference type="CDD" id="cd05233">
    <property type="entry name" value="SDR_c"/>
    <property type="match status" value="1"/>
</dbReference>
<reference evidence="4 5" key="1">
    <citation type="submission" date="2015-03" db="EMBL/GenBank/DDBJ databases">
        <authorList>
            <person name="Abdul Halim M."/>
        </authorList>
    </citation>
    <scope>NUCLEOTIDE SEQUENCE [LARGE SCALE GENOMIC DNA]</scope>
    <source>
        <strain evidence="4 5">ATCC 35681</strain>
    </source>
</reference>
<dbReference type="SMART" id="SM00822">
    <property type="entry name" value="PKS_KR"/>
    <property type="match status" value="1"/>
</dbReference>
<dbReference type="EMBL" id="CP011114">
    <property type="protein sequence ID" value="AKG35820.1"/>
    <property type="molecule type" value="Genomic_DNA"/>
</dbReference>
<sequence>MRFKDKVVIITGGGSGIGLAAARKFIDHGANVLITGRRKAQLDSVTAGSSNLQGLVADSSDPEAATRTVAAAMDYWGRIDIVVNNAGSGVIQPLVETNAKSISDIFAVNVAGPTLLASAAIPQLAKTGGSIVNLSSTYGSKAAADLSLYAASKAALEHLTRCWALELAPKGIRVNAVASGPVETEFLRERMGLSDKEITAVKEQERRAIPLGRRGVPNDVARWILNLADPEANWITGQIIAIDGGLVIT</sequence>
<dbReference type="InterPro" id="IPR057326">
    <property type="entry name" value="KR_dom"/>
</dbReference>
<feature type="domain" description="Ketoreductase" evidence="3">
    <location>
        <begin position="6"/>
        <end position="180"/>
    </location>
</feature>
<dbReference type="GO" id="GO:0016491">
    <property type="term" value="F:oxidoreductase activity"/>
    <property type="evidence" value="ECO:0007669"/>
    <property type="project" value="UniProtKB-KW"/>
</dbReference>
<dbReference type="HOGENOM" id="CLU_010194_1_2_9"/>
<dbReference type="Proteomes" id="UP000034189">
    <property type="component" value="Chromosome"/>
</dbReference>
<dbReference type="Pfam" id="PF13561">
    <property type="entry name" value="adh_short_C2"/>
    <property type="match status" value="1"/>
</dbReference>
<evidence type="ECO:0000313" key="4">
    <source>
        <dbReference type="EMBL" id="AKG35820.1"/>
    </source>
</evidence>
<dbReference type="SUPFAM" id="SSF51735">
    <property type="entry name" value="NAD(P)-binding Rossmann-fold domains"/>
    <property type="match status" value="1"/>
</dbReference>
<comment type="similarity">
    <text evidence="1">Belongs to the short-chain dehydrogenases/reductases (SDR) family.</text>
</comment>
<dbReference type="InterPro" id="IPR036291">
    <property type="entry name" value="NAD(P)-bd_dom_sf"/>
</dbReference>
<evidence type="ECO:0000259" key="3">
    <source>
        <dbReference type="SMART" id="SM00822"/>
    </source>
</evidence>